<evidence type="ECO:0000256" key="7">
    <source>
        <dbReference type="ARBA" id="ARBA00022728"/>
    </source>
</evidence>
<keyword evidence="11" id="KW-0007">Acetylation</keyword>
<keyword evidence="9 17" id="KW-0862">Zinc</keyword>
<evidence type="ECO:0000256" key="4">
    <source>
        <dbReference type="ARBA" id="ARBA00022553"/>
    </source>
</evidence>
<evidence type="ECO:0000256" key="16">
    <source>
        <dbReference type="ARBA" id="ARBA00055181"/>
    </source>
</evidence>
<evidence type="ECO:0000256" key="17">
    <source>
        <dbReference type="RuleBase" id="RU367126"/>
    </source>
</evidence>
<feature type="compositionally biased region" description="Gly residues" evidence="18">
    <location>
        <begin position="511"/>
        <end position="540"/>
    </location>
</feature>
<feature type="region of interest" description="Disordered" evidence="18">
    <location>
        <begin position="1"/>
        <end position="77"/>
    </location>
</feature>
<dbReference type="Gene3D" id="3.30.1370.10">
    <property type="entry name" value="K Homology domain, type 1"/>
    <property type="match status" value="1"/>
</dbReference>
<evidence type="ECO:0000256" key="12">
    <source>
        <dbReference type="ARBA" id="ARBA00023015"/>
    </source>
</evidence>
<dbReference type="PROSITE" id="PS50158">
    <property type="entry name" value="ZF_CCHC"/>
    <property type="match status" value="1"/>
</dbReference>
<feature type="compositionally biased region" description="Gly residues" evidence="18">
    <location>
        <begin position="562"/>
        <end position="573"/>
    </location>
</feature>
<dbReference type="InterPro" id="IPR036612">
    <property type="entry name" value="KH_dom_type_1_sf"/>
</dbReference>
<feature type="region of interest" description="Disordered" evidence="18">
    <location>
        <begin position="192"/>
        <end position="216"/>
    </location>
</feature>
<keyword evidence="5 17" id="KW-0507">mRNA processing</keyword>
<feature type="compositionally biased region" description="Basic and acidic residues" evidence="18">
    <location>
        <begin position="127"/>
        <end position="152"/>
    </location>
</feature>
<dbReference type="OrthoDB" id="10021397at2759"/>
<dbReference type="InterPro" id="IPR047086">
    <property type="entry name" value="SF1-HH_sf"/>
</dbReference>
<dbReference type="GO" id="GO:0008270">
    <property type="term" value="F:zinc ion binding"/>
    <property type="evidence" value="ECO:0007669"/>
    <property type="project" value="UniProtKB-UniRule"/>
</dbReference>
<dbReference type="GO" id="GO:0005654">
    <property type="term" value="C:nucleoplasm"/>
    <property type="evidence" value="ECO:0007669"/>
    <property type="project" value="UniProtKB-ARBA"/>
</dbReference>
<feature type="region of interest" description="Disordered" evidence="18">
    <location>
        <begin position="479"/>
        <end position="656"/>
    </location>
</feature>
<keyword evidence="8 17" id="KW-0863">Zinc-finger</keyword>
<dbReference type="Pfam" id="PF22675">
    <property type="entry name" value="KH-I_KHDC4-BBP"/>
    <property type="match status" value="1"/>
</dbReference>
<sequence>MTPVGAPRRFDAPPQSPVGSSGGGSSLLRPAYLANAPPSSTPRKAAAFQSSGSLLGTPPSGGGSSHQSSTHAVQPKTPAALQAVLTLKERLAQNTKGAVDIKIEPPALGGGGGGSGGDSPSSRKRSRFDQPQEETKRKRKSRWADDADDPLKTKLGLMAGLPTVLPSGLTKEQEEAFLLNIKIEEITRRLKSGDLGIPSNPEERSPSPEPVYNNEGKRMNTREYRTRKKLEEQRHQAIERIRQLNPEFKPPPDYKPPQVKVHDKVWIPQDNHPEVNFIGLLIGPRGNTLKSMEKETGAKIIIRGKGSVREGKVGSAPLPGQDEPLHAYVTAPTKENVAKAVDKIKQVIAEAVTIPDGQNDLRKQQMRELALLNGTFLREGDDQRCSNCYATDHRTWECQDRANITQSVLCAACGSAGHIARDCMMNRRGGGPMGGNDPEKNKIEEEYSAFMAELGEGDAGGGGGGGYGGAGGYGRHARGGRGGGGMKASMFEDRSGPQRALPAARGDGGDEGGGGEGGMRGGYRGGPRGGRGGPRFGGGGPRHRGPPPGGYWGGGPPPRWQQGGGYGGGGYGGPPAAYGGGPPPRQGGWGGGGNQWNAPPPNWGGAPMNVPPPPPPPENGKDGGASEQNPSAEDKNKPVNTGDQQQMSTGYGGDAANGQYGGAAASGYYGGGYGGMGGYGGGYDGYGASGYGADMYGGAYGYSGGYGTGSAPPAQPPPAAKGARMPWSGGGQGAGPRRTGGSGGSGASGGGVDLNALAQAGLPSLLAAPPPPPPPPPS</sequence>
<feature type="region of interest" description="Disordered" evidence="18">
    <location>
        <begin position="759"/>
        <end position="778"/>
    </location>
</feature>
<comment type="function">
    <text evidence="16">Necessary for the ATP-dependent first step of spliceosome assembly. Binds to the intron branch point sequence (BPS) 5'-UACUAAC-3' of the pre-mRNA. May act as transcription repressor.</text>
</comment>
<protein>
    <recommendedName>
        <fullName evidence="17">Branchpoint-bridging protein</fullName>
    </recommendedName>
</protein>
<feature type="compositionally biased region" description="Low complexity" evidence="18">
    <location>
        <begin position="49"/>
        <end position="58"/>
    </location>
</feature>
<dbReference type="InterPro" id="IPR032570">
    <property type="entry name" value="SF1-HH"/>
</dbReference>
<dbReference type="InterPro" id="IPR004087">
    <property type="entry name" value="KH_dom"/>
</dbReference>
<keyword evidence="10" id="KW-0694">RNA-binding</keyword>
<reference evidence="19" key="1">
    <citation type="submission" date="2020-11" db="EMBL/GenBank/DDBJ databases">
        <authorList>
            <person name="Tran Van P."/>
        </authorList>
    </citation>
    <scope>NUCLEOTIDE SEQUENCE</scope>
</reference>
<dbReference type="InterPro" id="IPR045071">
    <property type="entry name" value="BBP-like"/>
</dbReference>
<dbReference type="GO" id="GO:0003729">
    <property type="term" value="F:mRNA binding"/>
    <property type="evidence" value="ECO:0007669"/>
    <property type="project" value="TreeGrafter"/>
</dbReference>
<evidence type="ECO:0000256" key="9">
    <source>
        <dbReference type="ARBA" id="ARBA00022833"/>
    </source>
</evidence>
<evidence type="ECO:0000256" key="1">
    <source>
        <dbReference type="ARBA" id="ARBA00004123"/>
    </source>
</evidence>
<dbReference type="SUPFAM" id="SSF54791">
    <property type="entry name" value="Eukaryotic type KH-domain (KH-domain type I)"/>
    <property type="match status" value="1"/>
</dbReference>
<feature type="region of interest" description="Disordered" evidence="18">
    <location>
        <begin position="95"/>
        <end position="153"/>
    </location>
</feature>
<dbReference type="Pfam" id="PF00098">
    <property type="entry name" value="zf-CCHC"/>
    <property type="match status" value="1"/>
</dbReference>
<dbReference type="FunFam" id="3.30.1370.10:FF:000016">
    <property type="entry name" value="Putative splicing factor 1"/>
    <property type="match status" value="1"/>
</dbReference>
<evidence type="ECO:0000256" key="13">
    <source>
        <dbReference type="ARBA" id="ARBA00023163"/>
    </source>
</evidence>
<dbReference type="SMART" id="SM00322">
    <property type="entry name" value="KH"/>
    <property type="match status" value="1"/>
</dbReference>
<dbReference type="PANTHER" id="PTHR11208">
    <property type="entry name" value="RNA-BINDING PROTEIN RELATED"/>
    <property type="match status" value="1"/>
</dbReference>
<dbReference type="SMART" id="SM00343">
    <property type="entry name" value="ZnF_C2HC"/>
    <property type="match status" value="2"/>
</dbReference>
<dbReference type="GO" id="GO:0000398">
    <property type="term" value="P:mRNA splicing, via spliceosome"/>
    <property type="evidence" value="ECO:0007669"/>
    <property type="project" value="UniProtKB-UniRule"/>
</dbReference>
<dbReference type="PROSITE" id="PS50084">
    <property type="entry name" value="KH_TYPE_1"/>
    <property type="match status" value="1"/>
</dbReference>
<dbReference type="EMBL" id="OB661675">
    <property type="protein sequence ID" value="CAD7228737.1"/>
    <property type="molecule type" value="Genomic_DNA"/>
</dbReference>
<feature type="compositionally biased region" description="Gly residues" evidence="18">
    <location>
        <begin position="728"/>
        <end position="752"/>
    </location>
</feature>
<dbReference type="Gene3D" id="4.10.60.10">
    <property type="entry name" value="Zinc finger, CCHC-type"/>
    <property type="match status" value="1"/>
</dbReference>
<comment type="subcellular location">
    <subcellularLocation>
        <location evidence="1 17">Nucleus</location>
    </subcellularLocation>
</comment>
<dbReference type="InterPro" id="IPR036875">
    <property type="entry name" value="Znf_CCHC_sf"/>
</dbReference>
<evidence type="ECO:0000256" key="10">
    <source>
        <dbReference type="ARBA" id="ARBA00022884"/>
    </source>
</evidence>
<dbReference type="SUPFAM" id="SSF57756">
    <property type="entry name" value="Retrovirus zinc finger-like domains"/>
    <property type="match status" value="1"/>
</dbReference>
<evidence type="ECO:0000313" key="19">
    <source>
        <dbReference type="EMBL" id="CAD7228737.1"/>
    </source>
</evidence>
<keyword evidence="12" id="KW-0805">Transcription regulation</keyword>
<evidence type="ECO:0000256" key="5">
    <source>
        <dbReference type="ARBA" id="ARBA00022664"/>
    </source>
</evidence>
<keyword evidence="7 17" id="KW-0747">Spliceosome</keyword>
<keyword evidence="4" id="KW-0597">Phosphoprotein</keyword>
<feature type="compositionally biased region" description="Gly residues" evidence="18">
    <location>
        <begin position="108"/>
        <end position="117"/>
    </location>
</feature>
<feature type="compositionally biased region" description="Polar residues" evidence="18">
    <location>
        <begin position="638"/>
        <end position="649"/>
    </location>
</feature>
<evidence type="ECO:0000256" key="8">
    <source>
        <dbReference type="ARBA" id="ARBA00022771"/>
    </source>
</evidence>
<dbReference type="CDD" id="cd22382">
    <property type="entry name" value="KH-I_SF1"/>
    <property type="match status" value="1"/>
</dbReference>
<evidence type="ECO:0000256" key="6">
    <source>
        <dbReference type="ARBA" id="ARBA00022723"/>
    </source>
</evidence>
<evidence type="ECO:0000256" key="2">
    <source>
        <dbReference type="ARBA" id="ARBA00010382"/>
    </source>
</evidence>
<comment type="function">
    <text evidence="17">Necessary for the splicing of pre-mRNA. Has a role in the recognition of the branch site (5'-UACUAAC-3'), the pyrimidine tract and the 3'-splice site at the 3'-end of introns.</text>
</comment>
<keyword evidence="3" id="KW-0678">Repressor</keyword>
<dbReference type="Gene3D" id="6.10.140.1790">
    <property type="match status" value="1"/>
</dbReference>
<feature type="compositionally biased region" description="Pro residues" evidence="18">
    <location>
        <begin position="768"/>
        <end position="778"/>
    </location>
</feature>
<name>A0A7R8ZQS4_9CRUS</name>
<dbReference type="GO" id="GO:0048024">
    <property type="term" value="P:regulation of mRNA splicing, via spliceosome"/>
    <property type="evidence" value="ECO:0007669"/>
    <property type="project" value="TreeGrafter"/>
</dbReference>
<dbReference type="GO" id="GO:0045131">
    <property type="term" value="F:pre-mRNA branch point binding"/>
    <property type="evidence" value="ECO:0007669"/>
    <property type="project" value="UniProtKB-UniRule"/>
</dbReference>
<keyword evidence="13" id="KW-0804">Transcription</keyword>
<evidence type="ECO:0000256" key="15">
    <source>
        <dbReference type="ARBA" id="ARBA00023242"/>
    </source>
</evidence>
<feature type="region of interest" description="Disordered" evidence="18">
    <location>
        <begin position="706"/>
        <end position="754"/>
    </location>
</feature>
<comment type="similarity">
    <text evidence="2 17">Belongs to the BBP/SF1 family.</text>
</comment>
<dbReference type="InterPro" id="IPR001878">
    <property type="entry name" value="Znf_CCHC"/>
</dbReference>
<accession>A0A7R8ZQS4</accession>
<organism evidence="19">
    <name type="scientific">Cyprideis torosa</name>
    <dbReference type="NCBI Taxonomy" id="163714"/>
    <lineage>
        <taxon>Eukaryota</taxon>
        <taxon>Metazoa</taxon>
        <taxon>Ecdysozoa</taxon>
        <taxon>Arthropoda</taxon>
        <taxon>Crustacea</taxon>
        <taxon>Oligostraca</taxon>
        <taxon>Ostracoda</taxon>
        <taxon>Podocopa</taxon>
        <taxon>Podocopida</taxon>
        <taxon>Cytherocopina</taxon>
        <taxon>Cytheroidea</taxon>
        <taxon>Cytherideidae</taxon>
        <taxon>Cyprideis</taxon>
    </lineage>
</organism>
<dbReference type="AlphaFoldDB" id="A0A7R8ZQS4"/>
<dbReference type="GO" id="GO:0005681">
    <property type="term" value="C:spliceosomal complex"/>
    <property type="evidence" value="ECO:0007669"/>
    <property type="project" value="UniProtKB-KW"/>
</dbReference>
<evidence type="ECO:0000256" key="14">
    <source>
        <dbReference type="ARBA" id="ARBA00023187"/>
    </source>
</evidence>
<evidence type="ECO:0000256" key="3">
    <source>
        <dbReference type="ARBA" id="ARBA00022491"/>
    </source>
</evidence>
<keyword evidence="6 17" id="KW-0479">Metal-binding</keyword>
<proteinExistence type="inferred from homology"/>
<dbReference type="Pfam" id="PF16275">
    <property type="entry name" value="SF1-HH"/>
    <property type="match status" value="1"/>
</dbReference>
<gene>
    <name evidence="19" type="ORF">CTOB1V02_LOCUS6615</name>
</gene>
<keyword evidence="15 17" id="KW-0539">Nucleus</keyword>
<dbReference type="InterPro" id="IPR055256">
    <property type="entry name" value="KH_1_KHDC4/BBP-like"/>
</dbReference>
<evidence type="ECO:0000256" key="11">
    <source>
        <dbReference type="ARBA" id="ARBA00022990"/>
    </source>
</evidence>
<evidence type="ECO:0000256" key="18">
    <source>
        <dbReference type="SAM" id="MobiDB-lite"/>
    </source>
</evidence>
<dbReference type="PANTHER" id="PTHR11208:SF45">
    <property type="entry name" value="SPLICING FACTOR 1"/>
    <property type="match status" value="1"/>
</dbReference>
<keyword evidence="14 17" id="KW-0508">mRNA splicing</keyword>
<feature type="compositionally biased region" description="Pro residues" evidence="18">
    <location>
        <begin position="609"/>
        <end position="618"/>
    </location>
</feature>